<feature type="compositionally biased region" description="Polar residues" evidence="1">
    <location>
        <begin position="81"/>
        <end position="92"/>
    </location>
</feature>
<feature type="chain" id="PRO_5036722009" evidence="2">
    <location>
        <begin position="24"/>
        <end position="109"/>
    </location>
</feature>
<dbReference type="Proteomes" id="UP000664034">
    <property type="component" value="Unassembled WGS sequence"/>
</dbReference>
<feature type="signal peptide" evidence="2">
    <location>
        <begin position="1"/>
        <end position="23"/>
    </location>
</feature>
<feature type="region of interest" description="Disordered" evidence="1">
    <location>
        <begin position="26"/>
        <end position="109"/>
    </location>
</feature>
<dbReference type="EMBL" id="JAFMYV010000006">
    <property type="protein sequence ID" value="MBO0937496.1"/>
    <property type="molecule type" value="Genomic_DNA"/>
</dbReference>
<evidence type="ECO:0000313" key="4">
    <source>
        <dbReference type="Proteomes" id="UP000664034"/>
    </source>
</evidence>
<evidence type="ECO:0000256" key="1">
    <source>
        <dbReference type="SAM" id="MobiDB-lite"/>
    </source>
</evidence>
<comment type="caution">
    <text evidence="3">The sequence shown here is derived from an EMBL/GenBank/DDBJ whole genome shotgun (WGS) entry which is preliminary data.</text>
</comment>
<proteinExistence type="predicted"/>
<dbReference type="AlphaFoldDB" id="A0A939K5Q6"/>
<feature type="compositionally biased region" description="Low complexity" evidence="1">
    <location>
        <begin position="62"/>
        <end position="75"/>
    </location>
</feature>
<name>A0A939K5Q6_9BACT</name>
<feature type="compositionally biased region" description="Polar residues" evidence="1">
    <location>
        <begin position="26"/>
        <end position="61"/>
    </location>
</feature>
<evidence type="ECO:0000313" key="3">
    <source>
        <dbReference type="EMBL" id="MBO0937496.1"/>
    </source>
</evidence>
<sequence length="109" mass="11302">MHTQPILAATFGAMLFSTGTLLAQSASVPDSTQPPARSTVVIRQSGTGNSATVTQTSSDGKTTVVTSTNGGNTTVVRHDGSSSVHIEQSGTTEPPRPRPKSEPDKRKPD</sequence>
<accession>A0A939K5Q6</accession>
<organism evidence="3 4">
    <name type="scientific">Fibrella rubiginis</name>
    <dbReference type="NCBI Taxonomy" id="2817060"/>
    <lineage>
        <taxon>Bacteria</taxon>
        <taxon>Pseudomonadati</taxon>
        <taxon>Bacteroidota</taxon>
        <taxon>Cytophagia</taxon>
        <taxon>Cytophagales</taxon>
        <taxon>Spirosomataceae</taxon>
        <taxon>Fibrella</taxon>
    </lineage>
</organism>
<keyword evidence="4" id="KW-1185">Reference proteome</keyword>
<keyword evidence="2" id="KW-0732">Signal</keyword>
<reference evidence="3" key="1">
    <citation type="submission" date="2021-03" db="EMBL/GenBank/DDBJ databases">
        <title>Fibrella sp. HMF5335 genome sequencing and assembly.</title>
        <authorList>
            <person name="Kang H."/>
            <person name="Kim H."/>
            <person name="Bae S."/>
            <person name="Joh K."/>
        </authorList>
    </citation>
    <scope>NUCLEOTIDE SEQUENCE</scope>
    <source>
        <strain evidence="3">HMF5335</strain>
    </source>
</reference>
<feature type="compositionally biased region" description="Basic and acidic residues" evidence="1">
    <location>
        <begin position="95"/>
        <end position="109"/>
    </location>
</feature>
<gene>
    <name evidence="3" type="ORF">J2I47_13145</name>
</gene>
<dbReference type="RefSeq" id="WP_207365054.1">
    <property type="nucleotide sequence ID" value="NZ_JAFMYV010000006.1"/>
</dbReference>
<evidence type="ECO:0000256" key="2">
    <source>
        <dbReference type="SAM" id="SignalP"/>
    </source>
</evidence>
<protein>
    <submittedName>
        <fullName evidence="3">Uncharacterized protein</fullName>
    </submittedName>
</protein>